<evidence type="ECO:0000256" key="2">
    <source>
        <dbReference type="ARBA" id="ARBA00022801"/>
    </source>
</evidence>
<dbReference type="AlphaFoldDB" id="A0AAV8FD68"/>
<proteinExistence type="inferred from homology"/>
<dbReference type="Proteomes" id="UP001140206">
    <property type="component" value="Chromosome 2"/>
</dbReference>
<keyword evidence="2" id="KW-0378">Hydrolase</keyword>
<evidence type="ECO:0000313" key="4">
    <source>
        <dbReference type="EMBL" id="KAJ4788778.1"/>
    </source>
</evidence>
<dbReference type="EMBL" id="JAMFTS010000002">
    <property type="protein sequence ID" value="KAJ4788778.1"/>
    <property type="molecule type" value="Genomic_DNA"/>
</dbReference>
<dbReference type="Pfam" id="PF00657">
    <property type="entry name" value="Lipase_GDSL"/>
    <property type="match status" value="1"/>
</dbReference>
<comment type="similarity">
    <text evidence="1">Belongs to the 'GDSL' lipolytic enzyme family.</text>
</comment>
<dbReference type="InterPro" id="IPR001087">
    <property type="entry name" value="GDSL"/>
</dbReference>
<reference evidence="4" key="1">
    <citation type="submission" date="2022-08" db="EMBL/GenBank/DDBJ databases">
        <authorList>
            <person name="Marques A."/>
        </authorList>
    </citation>
    <scope>NUCLEOTIDE SEQUENCE</scope>
    <source>
        <strain evidence="4">RhyPub2mFocal</strain>
        <tissue evidence="4">Leaves</tissue>
    </source>
</reference>
<name>A0AAV8FD68_9POAL</name>
<dbReference type="InterPro" id="IPR051058">
    <property type="entry name" value="GDSL_Est/Lipase"/>
</dbReference>
<protein>
    <submittedName>
        <fullName evidence="4">GDSL esterase/lipase</fullName>
    </submittedName>
</protein>
<sequence>MRIRGFTPQFSTSVQFSQTKIQEMKMAPMPLPLFFFFVFLFPSLFSLQANSQLSELSTPPSLPSPLAPALFVIGDSTVDSGTNNHLLTLARADHPPYGRDFDTGRPTGRFSNGRLVVDYLALRLGLPFVPPYLGLNGKVEELVQGVNYASAGAGVIFASGSNLGMHLSLKRQMQQVSDTYERLELGLGEVAAADLFTKSVFYISIGTNDFTHYYFRNTTNIRSLYLPWEFNQLLVETIQHELKNLYNLNVRKVIIMGVAPIGCSPHYLWEYNSVYGECVEQINNMIVQLNFAMTYMVHKLNMELDGAMFTFCDAFEGSLDILKNRDRYGFLSTTDACCGMGKYGGRVMCLFPEMACRNATNHVWWDQYHPTDAVNRILADNVWSGKHAEMCYPMNLLNMTTHKT</sequence>
<dbReference type="CDD" id="cd01837">
    <property type="entry name" value="SGNH_plant_lipase_like"/>
    <property type="match status" value="1"/>
</dbReference>
<keyword evidence="3" id="KW-0443">Lipid metabolism</keyword>
<dbReference type="PANTHER" id="PTHR45648">
    <property type="entry name" value="GDSL LIPASE/ACYLHYDROLASE FAMILY PROTEIN (AFU_ORTHOLOGUE AFUA_4G14700)"/>
    <property type="match status" value="1"/>
</dbReference>
<dbReference type="InterPro" id="IPR035669">
    <property type="entry name" value="SGNH_plant_lipase-like"/>
</dbReference>
<dbReference type="GO" id="GO:0016042">
    <property type="term" value="P:lipid catabolic process"/>
    <property type="evidence" value="ECO:0007669"/>
    <property type="project" value="UniProtKB-KW"/>
</dbReference>
<dbReference type="PANTHER" id="PTHR45648:SF13">
    <property type="entry name" value="OS02G0290900 PROTEIN"/>
    <property type="match status" value="1"/>
</dbReference>
<organism evidence="4 5">
    <name type="scientific">Rhynchospora pubera</name>
    <dbReference type="NCBI Taxonomy" id="906938"/>
    <lineage>
        <taxon>Eukaryota</taxon>
        <taxon>Viridiplantae</taxon>
        <taxon>Streptophyta</taxon>
        <taxon>Embryophyta</taxon>
        <taxon>Tracheophyta</taxon>
        <taxon>Spermatophyta</taxon>
        <taxon>Magnoliopsida</taxon>
        <taxon>Liliopsida</taxon>
        <taxon>Poales</taxon>
        <taxon>Cyperaceae</taxon>
        <taxon>Cyperoideae</taxon>
        <taxon>Rhynchosporeae</taxon>
        <taxon>Rhynchospora</taxon>
    </lineage>
</organism>
<evidence type="ECO:0000256" key="3">
    <source>
        <dbReference type="ARBA" id="ARBA00022963"/>
    </source>
</evidence>
<dbReference type="InterPro" id="IPR036514">
    <property type="entry name" value="SGNH_hydro_sf"/>
</dbReference>
<dbReference type="GO" id="GO:0016788">
    <property type="term" value="F:hydrolase activity, acting on ester bonds"/>
    <property type="evidence" value="ECO:0007669"/>
    <property type="project" value="InterPro"/>
</dbReference>
<comment type="caution">
    <text evidence="4">The sequence shown here is derived from an EMBL/GenBank/DDBJ whole genome shotgun (WGS) entry which is preliminary data.</text>
</comment>
<keyword evidence="5" id="KW-1185">Reference proteome</keyword>
<dbReference type="Gene3D" id="3.40.50.1110">
    <property type="entry name" value="SGNH hydrolase"/>
    <property type="match status" value="1"/>
</dbReference>
<keyword evidence="3" id="KW-0442">Lipid degradation</keyword>
<accession>A0AAV8FD68</accession>
<evidence type="ECO:0000313" key="5">
    <source>
        <dbReference type="Proteomes" id="UP001140206"/>
    </source>
</evidence>
<evidence type="ECO:0000256" key="1">
    <source>
        <dbReference type="ARBA" id="ARBA00008668"/>
    </source>
</evidence>
<gene>
    <name evidence="4" type="ORF">LUZ62_040024</name>
</gene>
<dbReference type="SUPFAM" id="SSF52266">
    <property type="entry name" value="SGNH hydrolase"/>
    <property type="match status" value="1"/>
</dbReference>